<comment type="subcellular location">
    <subcellularLocation>
        <location evidence="1">Cytoplasm</location>
    </subcellularLocation>
</comment>
<evidence type="ECO:0000313" key="7">
    <source>
        <dbReference type="RefSeq" id="XP_031435409.1"/>
    </source>
</evidence>
<sequence>MARYHSYDDSHFQRTDLGPAHFPQLIPPGSNFQHGPVAQLPLPEIRVPPWSISGPGRGYPIDGTPMGYGSVEERRHSEIPSRSGDCHVPTPSPPIALRYFPPPGEYRHGPPPRQELAPTAPGVQPGKAGGPRPCEFNLRPRDECGPPEPVQPRDLAPFVVRDISKVLQERESLRKDRGVYLTRTQSLAMEMVRLQKQLRELAGPGTMRLGHEEPKLWAFTQLLERIEAQLSSLRRADDLAIDQLLRLQQESVHLGHPPPALPWTSDTDILLPEQGNKKRRADDTAMDQLLRLQQKAMHLGHPPPALPWKHPQERVLAKCAPLPQPRPQEPPHPDPPRPQHPPHSDPPRPQHPLTATVRPLLERHTGLIKSVKASDDPKEAPDTGLIMAKVCGEPMEIYFSKDEHPATLLPSDLVTFQVLTDLPTNQPRAVNIQLKLPETFQVTQEKRKRGLIMDIKDGSCSIMSENHSNLWADMRENLSEGDLGVMDEVEFTALPVS</sequence>
<dbReference type="GO" id="GO:0005737">
    <property type="term" value="C:cytoplasm"/>
    <property type="evidence" value="ECO:0007669"/>
    <property type="project" value="UniProtKB-SubCell"/>
</dbReference>
<dbReference type="OrthoDB" id="6126005at2759"/>
<keyword evidence="3" id="KW-0677">Repeat</keyword>
<feature type="region of interest" description="Disordered" evidence="5">
    <location>
        <begin position="104"/>
        <end position="129"/>
    </location>
</feature>
<dbReference type="Proteomes" id="UP000515152">
    <property type="component" value="Chromosome 13"/>
</dbReference>
<feature type="region of interest" description="Disordered" evidence="5">
    <location>
        <begin position="321"/>
        <end position="353"/>
    </location>
</feature>
<evidence type="ECO:0000256" key="1">
    <source>
        <dbReference type="ARBA" id="ARBA00004496"/>
    </source>
</evidence>
<keyword evidence="6" id="KW-1185">Reference proteome</keyword>
<dbReference type="KEGG" id="char:105897398"/>
<dbReference type="GeneID" id="105897398"/>
<evidence type="ECO:0000256" key="3">
    <source>
        <dbReference type="ARBA" id="ARBA00022737"/>
    </source>
</evidence>
<dbReference type="PANTHER" id="PTHR12913:SF1">
    <property type="entry name" value="COLD SHOCK DOMAIN-CONTAINING PROTEIN E1"/>
    <property type="match status" value="1"/>
</dbReference>
<keyword evidence="2" id="KW-0963">Cytoplasm</keyword>
<evidence type="ECO:0000256" key="5">
    <source>
        <dbReference type="SAM" id="MobiDB-lite"/>
    </source>
</evidence>
<proteinExistence type="predicted"/>
<protein>
    <submittedName>
        <fullName evidence="7">Uncharacterized protein LOC105897398 isoform X1</fullName>
    </submittedName>
</protein>
<dbReference type="RefSeq" id="XP_031435409.1">
    <property type="nucleotide sequence ID" value="XM_031579549.2"/>
</dbReference>
<keyword evidence="4" id="KW-0694">RNA-binding</keyword>
<evidence type="ECO:0000256" key="4">
    <source>
        <dbReference type="ARBA" id="ARBA00022884"/>
    </source>
</evidence>
<name>A0A6P8G7M8_CLUHA</name>
<feature type="compositionally biased region" description="Basic and acidic residues" evidence="5">
    <location>
        <begin position="329"/>
        <end position="348"/>
    </location>
</feature>
<evidence type="ECO:0000313" key="6">
    <source>
        <dbReference type="Proteomes" id="UP000515152"/>
    </source>
</evidence>
<dbReference type="PANTHER" id="PTHR12913">
    <property type="entry name" value="UNR PROTEIN N-RAS UPSTREAM GENE PROTEIN"/>
    <property type="match status" value="1"/>
</dbReference>
<gene>
    <name evidence="7" type="primary">LOC105897398</name>
</gene>
<reference evidence="7" key="1">
    <citation type="submission" date="2025-08" db="UniProtKB">
        <authorList>
            <consortium name="RefSeq"/>
        </authorList>
    </citation>
    <scope>IDENTIFICATION</scope>
</reference>
<evidence type="ECO:0000256" key="2">
    <source>
        <dbReference type="ARBA" id="ARBA00022490"/>
    </source>
</evidence>
<feature type="compositionally biased region" description="Pro residues" evidence="5">
    <location>
        <begin position="104"/>
        <end position="113"/>
    </location>
</feature>
<dbReference type="GO" id="GO:0003723">
    <property type="term" value="F:RNA binding"/>
    <property type="evidence" value="ECO:0007669"/>
    <property type="project" value="UniProtKB-KW"/>
</dbReference>
<accession>A0A6P8G7M8</accession>
<dbReference type="AlphaFoldDB" id="A0A6P8G7M8"/>
<organism evidence="6 7">
    <name type="scientific">Clupea harengus</name>
    <name type="common">Atlantic herring</name>
    <dbReference type="NCBI Taxonomy" id="7950"/>
    <lineage>
        <taxon>Eukaryota</taxon>
        <taxon>Metazoa</taxon>
        <taxon>Chordata</taxon>
        <taxon>Craniata</taxon>
        <taxon>Vertebrata</taxon>
        <taxon>Euteleostomi</taxon>
        <taxon>Actinopterygii</taxon>
        <taxon>Neopterygii</taxon>
        <taxon>Teleostei</taxon>
        <taxon>Clupei</taxon>
        <taxon>Clupeiformes</taxon>
        <taxon>Clupeoidei</taxon>
        <taxon>Clupeidae</taxon>
        <taxon>Clupea</taxon>
    </lineage>
</organism>